<feature type="compositionally biased region" description="Polar residues" evidence="1">
    <location>
        <begin position="112"/>
        <end position="121"/>
    </location>
</feature>
<dbReference type="OrthoDB" id="1305878at2759"/>
<feature type="region of interest" description="Disordered" evidence="1">
    <location>
        <begin position="83"/>
        <end position="122"/>
    </location>
</feature>
<protein>
    <submittedName>
        <fullName evidence="2">Uncharacterized protein</fullName>
    </submittedName>
</protein>
<reference evidence="2" key="1">
    <citation type="submission" date="2020-03" db="EMBL/GenBank/DDBJ databases">
        <title>A transcriptome and proteome of the tick Rhipicephalus microplus shaped by the genetic composition of its hosts and developmental stage.</title>
        <authorList>
            <person name="Garcia G.R."/>
            <person name="Ribeiro J.M.C."/>
            <person name="Maruyama S.R."/>
            <person name="Gardinasse L.G."/>
            <person name="Nelson K."/>
            <person name="Ferreira B.R."/>
            <person name="Andrade T.G."/>
            <person name="Santos I.K.F.M."/>
        </authorList>
    </citation>
    <scope>NUCLEOTIDE SEQUENCE</scope>
    <source>
        <strain evidence="2">NSGR</strain>
        <tissue evidence="2">Salivary glands</tissue>
    </source>
</reference>
<organism evidence="2">
    <name type="scientific">Rhipicephalus microplus</name>
    <name type="common">Cattle tick</name>
    <name type="synonym">Boophilus microplus</name>
    <dbReference type="NCBI Taxonomy" id="6941"/>
    <lineage>
        <taxon>Eukaryota</taxon>
        <taxon>Metazoa</taxon>
        <taxon>Ecdysozoa</taxon>
        <taxon>Arthropoda</taxon>
        <taxon>Chelicerata</taxon>
        <taxon>Arachnida</taxon>
        <taxon>Acari</taxon>
        <taxon>Parasitiformes</taxon>
        <taxon>Ixodida</taxon>
        <taxon>Ixodoidea</taxon>
        <taxon>Ixodidae</taxon>
        <taxon>Rhipicephalinae</taxon>
        <taxon>Rhipicephalus</taxon>
        <taxon>Boophilus</taxon>
    </lineage>
</organism>
<dbReference type="VEuPathDB" id="VectorBase:LOC119166980"/>
<dbReference type="AlphaFoldDB" id="A0A6G5AHL6"/>
<accession>A0A6G5AHL6</accession>
<dbReference type="EMBL" id="GIKN01007244">
    <property type="protein sequence ID" value="NIE49517.1"/>
    <property type="molecule type" value="Transcribed_RNA"/>
</dbReference>
<evidence type="ECO:0000256" key="1">
    <source>
        <dbReference type="SAM" id="MobiDB-lite"/>
    </source>
</evidence>
<proteinExistence type="predicted"/>
<name>A0A6G5AHL6_RHIMP</name>
<evidence type="ECO:0000313" key="2">
    <source>
        <dbReference type="EMBL" id="NIE49517.1"/>
    </source>
</evidence>
<sequence length="185" mass="19710">MHSRPQFPNSQFPVSDVKSVRDIGLVVPPAAICLSEVFTGSSKPCVRSKSAELIVKSPPENRLSPIFGNVPILKIPGTVERESFDPSKLQSSNVRSMRSPVRSPLGLEVKSPSPTAHTSIGSCAVQDKPSHVKSPLATDVKIVNHMGHIPTDMCGASAVQCAPRPVRSPVSMDVNQPATAFLVVL</sequence>